<evidence type="ECO:0000313" key="4">
    <source>
        <dbReference type="Proteomes" id="UP000177838"/>
    </source>
</evidence>
<name>A0A1G2QJK6_9BACT</name>
<reference evidence="3 4" key="1">
    <citation type="journal article" date="2016" name="Nat. Commun.">
        <title>Thousands of microbial genomes shed light on interconnected biogeochemical processes in an aquifer system.</title>
        <authorList>
            <person name="Anantharaman K."/>
            <person name="Brown C.T."/>
            <person name="Hug L.A."/>
            <person name="Sharon I."/>
            <person name="Castelle C.J."/>
            <person name="Probst A.J."/>
            <person name="Thomas B.C."/>
            <person name="Singh A."/>
            <person name="Wilkins M.J."/>
            <person name="Karaoz U."/>
            <person name="Brodie E.L."/>
            <person name="Williams K.H."/>
            <person name="Hubbard S.S."/>
            <person name="Banfield J.F."/>
        </authorList>
    </citation>
    <scope>NUCLEOTIDE SEQUENCE [LARGE SCALE GENOMIC DNA]</scope>
</reference>
<dbReference type="Proteomes" id="UP000177838">
    <property type="component" value="Unassembled WGS sequence"/>
</dbReference>
<evidence type="ECO:0000256" key="1">
    <source>
        <dbReference type="SAM" id="MobiDB-lite"/>
    </source>
</evidence>
<dbReference type="AlphaFoldDB" id="A0A1G2QJK6"/>
<feature type="compositionally biased region" description="Polar residues" evidence="1">
    <location>
        <begin position="1"/>
        <end position="14"/>
    </location>
</feature>
<proteinExistence type="predicted"/>
<organism evidence="3 4">
    <name type="scientific">Candidatus Vogelbacteria bacterium RIFOXYD1_FULL_46_19</name>
    <dbReference type="NCBI Taxonomy" id="1802439"/>
    <lineage>
        <taxon>Bacteria</taxon>
        <taxon>Candidatus Vogeliibacteriota</taxon>
    </lineage>
</organism>
<keyword evidence="2" id="KW-1133">Transmembrane helix</keyword>
<feature type="transmembrane region" description="Helical" evidence="2">
    <location>
        <begin position="20"/>
        <end position="42"/>
    </location>
</feature>
<comment type="caution">
    <text evidence="3">The sequence shown here is derived from an EMBL/GenBank/DDBJ whole genome shotgun (WGS) entry which is preliminary data.</text>
</comment>
<feature type="region of interest" description="Disordered" evidence="1">
    <location>
        <begin position="1"/>
        <end position="21"/>
    </location>
</feature>
<evidence type="ECO:0000256" key="2">
    <source>
        <dbReference type="SAM" id="Phobius"/>
    </source>
</evidence>
<evidence type="ECO:0000313" key="3">
    <source>
        <dbReference type="EMBL" id="OHA60172.1"/>
    </source>
</evidence>
<keyword evidence="2" id="KW-0812">Transmembrane</keyword>
<keyword evidence="2" id="KW-0472">Membrane</keyword>
<gene>
    <name evidence="3" type="ORF">A2589_00655</name>
</gene>
<dbReference type="STRING" id="1802439.A2589_00655"/>
<protein>
    <submittedName>
        <fullName evidence="3">Uncharacterized protein</fullName>
    </submittedName>
</protein>
<dbReference type="EMBL" id="MHTK01000002">
    <property type="protein sequence ID" value="OHA60172.1"/>
    <property type="molecule type" value="Genomic_DNA"/>
</dbReference>
<accession>A0A1G2QJK6</accession>
<sequence length="117" mass="12694">MDYNNPEDTLTNPTPAGGSTGPLIGTVIIIIVLVLGAIAVFYQQYQKSRSWQNENTDITVPLPLEADNSESAATMVTEPTWMTTGTSTNLDDIEEDLEAANFSSLEGELDLLETNLE</sequence>